<comment type="caution">
    <text evidence="2">The sequence shown here is derived from an EMBL/GenBank/DDBJ whole genome shotgun (WGS) entry which is preliminary data.</text>
</comment>
<proteinExistence type="predicted"/>
<name>A0A1E5NZQ8_9ACTN</name>
<dbReference type="EMBL" id="MEHK01000002">
    <property type="protein sequence ID" value="OEJ22299.1"/>
    <property type="molecule type" value="Genomic_DNA"/>
</dbReference>
<accession>A0A1E5NZQ8</accession>
<feature type="compositionally biased region" description="Low complexity" evidence="1">
    <location>
        <begin position="233"/>
        <end position="243"/>
    </location>
</feature>
<evidence type="ECO:0000313" key="3">
    <source>
        <dbReference type="Proteomes" id="UP000095705"/>
    </source>
</evidence>
<protein>
    <submittedName>
        <fullName evidence="2">Uncharacterized protein</fullName>
    </submittedName>
</protein>
<feature type="compositionally biased region" description="Basic and acidic residues" evidence="1">
    <location>
        <begin position="481"/>
        <end position="502"/>
    </location>
</feature>
<evidence type="ECO:0000256" key="1">
    <source>
        <dbReference type="SAM" id="MobiDB-lite"/>
    </source>
</evidence>
<keyword evidence="3" id="KW-1185">Reference proteome</keyword>
<feature type="region of interest" description="Disordered" evidence="1">
    <location>
        <begin position="153"/>
        <end position="253"/>
    </location>
</feature>
<evidence type="ECO:0000313" key="2">
    <source>
        <dbReference type="EMBL" id="OEJ22299.1"/>
    </source>
</evidence>
<dbReference type="Proteomes" id="UP000095705">
    <property type="component" value="Unassembled WGS sequence"/>
</dbReference>
<feature type="region of interest" description="Disordered" evidence="1">
    <location>
        <begin position="456"/>
        <end position="502"/>
    </location>
</feature>
<dbReference type="AlphaFoldDB" id="A0A1E5NZQ8"/>
<gene>
    <name evidence="2" type="ORF">BGK67_32545</name>
</gene>
<organism evidence="2 3">
    <name type="scientific">Streptomyces subrutilus</name>
    <dbReference type="NCBI Taxonomy" id="36818"/>
    <lineage>
        <taxon>Bacteria</taxon>
        <taxon>Bacillati</taxon>
        <taxon>Actinomycetota</taxon>
        <taxon>Actinomycetes</taxon>
        <taxon>Kitasatosporales</taxon>
        <taxon>Streptomycetaceae</taxon>
        <taxon>Streptomyces</taxon>
    </lineage>
</organism>
<sequence length="502" mass="55041">MRAVAAMLAAIRAQDSDPFEVEAEDELPYVQLGHWIGLADIDAKAKELYWLLALHLNRRRGDRYVWPTTEILALLMGYSRGDKITKFVRELEGIGALTVIKVPDGRGPQHKNVYKLRRTPPVGYSGPRSLSQFYDQLGHAYEEAVLEDIKADDTGRRARQAVSPRVGGDGRAVSPELGGHVAPQRGADVPPQSGAVTRRSLNKKKDNENQAPSARSAGDARRAPTGRRGHATGGRAAAIGAQAPRKRSGIGKGQVRMTQAQARAVRSVEEGYPPELAGSMPTYRPKVVRDVILGLLDAGPEQRTAQQLAHRISRRWHAWGYAQKHRNGEILSYPAVVSELLRINHCGNPRCEDGEDADDGHPCPVCPERHRIRRSGRAGAVPAARRVAEQSGLWECAEPSCRRPGRGEGPPSGLCPQCLEGAAQAQEAVRRRAVEFALEEALQGLVARERRGPLDAADAEHARREELRAGPGVHAEAATDQVERYRDHMPRSRSEPARSSRF</sequence>
<reference evidence="2 3" key="1">
    <citation type="submission" date="2016-08" db="EMBL/GenBank/DDBJ databases">
        <title>The complete genome of Streptomyces subrutilus 10-1-1.</title>
        <authorList>
            <person name="Chen X."/>
        </authorList>
    </citation>
    <scope>NUCLEOTIDE SEQUENCE [LARGE SCALE GENOMIC DNA]</scope>
    <source>
        <strain evidence="2 3">10-1-1</strain>
    </source>
</reference>
<feature type="compositionally biased region" description="Basic and acidic residues" evidence="1">
    <location>
        <begin position="456"/>
        <end position="468"/>
    </location>
</feature>